<dbReference type="PANTHER" id="PTHR43792">
    <property type="entry name" value="GNAT FAMILY, PUTATIVE (AFU_ORTHOLOGUE AFUA_3G00765)-RELATED-RELATED"/>
    <property type="match status" value="1"/>
</dbReference>
<proteinExistence type="predicted"/>
<evidence type="ECO:0000259" key="1">
    <source>
        <dbReference type="PROSITE" id="PS51186"/>
    </source>
</evidence>
<dbReference type="PROSITE" id="PS51186">
    <property type="entry name" value="GNAT"/>
    <property type="match status" value="1"/>
</dbReference>
<dbReference type="InterPro" id="IPR016181">
    <property type="entry name" value="Acyl_CoA_acyltransferase"/>
</dbReference>
<name>A0ABM7C9B7_9FLAO</name>
<keyword evidence="3" id="KW-1185">Reference proteome</keyword>
<dbReference type="Proteomes" id="UP000274483">
    <property type="component" value="Chromosome"/>
</dbReference>
<gene>
    <name evidence="2" type="ORF">EIB71_07900</name>
</gene>
<sequence>MHKKIRPPFPEFPVLMNDRVTLRQISDADLQSLIEISFYDGIPAKTFEEAREMNERINEDYACGNSLHWGIVENSSGKTAGTCGYYRGFENGSGELGCVLLPQFYGKGLMTAALQLASEYGKNVLELQHIFAVTTSEIQKAISLLERLNFLKTENMPEKQVKFELF</sequence>
<dbReference type="InterPro" id="IPR000182">
    <property type="entry name" value="GNAT_dom"/>
</dbReference>
<dbReference type="SUPFAM" id="SSF55729">
    <property type="entry name" value="Acyl-CoA N-acyltransferases (Nat)"/>
    <property type="match status" value="1"/>
</dbReference>
<evidence type="ECO:0000313" key="2">
    <source>
        <dbReference type="EMBL" id="AZI67589.1"/>
    </source>
</evidence>
<accession>A0ABM7C9B7</accession>
<reference evidence="2 3" key="1">
    <citation type="submission" date="2018-11" db="EMBL/GenBank/DDBJ databases">
        <title>Proposal to divide the Flavobacteriaceae and reorganize its genera based on Amino Acid Identity values calculated from whole genome sequences.</title>
        <authorList>
            <person name="Nicholson A.C."/>
            <person name="Gulvik C.A."/>
            <person name="Whitney A.M."/>
            <person name="Humrighouse B.W."/>
            <person name="Bell M."/>
            <person name="Holmes B."/>
            <person name="Steigerwalt A.G."/>
            <person name="Villarma A."/>
            <person name="Sheth M."/>
            <person name="Batra D."/>
            <person name="Pryor J."/>
            <person name="Bernardet J.-F."/>
            <person name="Hugo C."/>
            <person name="Kampfer P."/>
            <person name="Newman J.D."/>
            <person name="McQuiston J.R."/>
        </authorList>
    </citation>
    <scope>NUCLEOTIDE SEQUENCE [LARGE SCALE GENOMIC DNA]</scope>
    <source>
        <strain evidence="2 3">H3001</strain>
    </source>
</reference>
<dbReference type="EMBL" id="CP034158">
    <property type="protein sequence ID" value="AZI67589.1"/>
    <property type="molecule type" value="Genomic_DNA"/>
</dbReference>
<dbReference type="Gene3D" id="3.40.630.30">
    <property type="match status" value="1"/>
</dbReference>
<dbReference type="InterPro" id="IPR051531">
    <property type="entry name" value="N-acetyltransferase"/>
</dbReference>
<organism evidence="2 3">
    <name type="scientific">Kaistella daneshvariae</name>
    <dbReference type="NCBI Taxonomy" id="2487074"/>
    <lineage>
        <taxon>Bacteria</taxon>
        <taxon>Pseudomonadati</taxon>
        <taxon>Bacteroidota</taxon>
        <taxon>Flavobacteriia</taxon>
        <taxon>Flavobacteriales</taxon>
        <taxon>Weeksellaceae</taxon>
        <taxon>Chryseobacterium group</taxon>
        <taxon>Kaistella</taxon>
    </lineage>
</organism>
<dbReference type="Pfam" id="PF13302">
    <property type="entry name" value="Acetyltransf_3"/>
    <property type="match status" value="1"/>
</dbReference>
<dbReference type="RefSeq" id="WP_124757985.1">
    <property type="nucleotide sequence ID" value="NZ_CBCRWA010000001.1"/>
</dbReference>
<feature type="domain" description="N-acetyltransferase" evidence="1">
    <location>
        <begin position="20"/>
        <end position="166"/>
    </location>
</feature>
<protein>
    <submittedName>
        <fullName evidence="2">N-acetyltransferase</fullName>
    </submittedName>
</protein>
<evidence type="ECO:0000313" key="3">
    <source>
        <dbReference type="Proteomes" id="UP000274483"/>
    </source>
</evidence>